<evidence type="ECO:0000259" key="8">
    <source>
        <dbReference type="Pfam" id="PF01850"/>
    </source>
</evidence>
<keyword evidence="3 7" id="KW-0540">Nuclease</keyword>
<dbReference type="HAMAP" id="MF_00265">
    <property type="entry name" value="VapC_Nob1"/>
    <property type="match status" value="1"/>
</dbReference>
<feature type="binding site" evidence="7">
    <location>
        <position position="6"/>
    </location>
    <ligand>
        <name>Mg(2+)</name>
        <dbReference type="ChEBI" id="CHEBI:18420"/>
    </ligand>
</feature>
<feature type="domain" description="PIN" evidence="8">
    <location>
        <begin position="3"/>
        <end position="120"/>
    </location>
</feature>
<evidence type="ECO:0000256" key="2">
    <source>
        <dbReference type="ARBA" id="ARBA00022649"/>
    </source>
</evidence>
<evidence type="ECO:0000313" key="9">
    <source>
        <dbReference type="EMBL" id="ORJ58828.1"/>
    </source>
</evidence>
<keyword evidence="6 7" id="KW-0460">Magnesium</keyword>
<dbReference type="EC" id="3.1.-.-" evidence="7"/>
<protein>
    <recommendedName>
        <fullName evidence="7">Ribonuclease VapC</fullName>
        <shortName evidence="7">RNase VapC</shortName>
        <ecNumber evidence="7">3.1.-.-</ecNumber>
    </recommendedName>
    <alternativeName>
        <fullName evidence="7">Toxin VapC</fullName>
    </alternativeName>
</protein>
<comment type="similarity">
    <text evidence="7">Belongs to the PINc/VapC protein family.</text>
</comment>
<sequence>MRIYLDTSALVKLVVADDESHALIHFLNAHDDDSLFSAALARTELIRAVAPNGVQAIADARDLLNRLDTVMLTRQLLDDAGTLLPLRLRSLDAIHLAAARRAGDSLRAVITYDARMLSAAGDLGMSTATPR</sequence>
<dbReference type="InterPro" id="IPR002716">
    <property type="entry name" value="PIN_dom"/>
</dbReference>
<evidence type="ECO:0000256" key="5">
    <source>
        <dbReference type="ARBA" id="ARBA00022801"/>
    </source>
</evidence>
<dbReference type="RefSeq" id="WP_084951839.1">
    <property type="nucleotide sequence ID" value="NZ_MZZM01000022.1"/>
</dbReference>
<keyword evidence="2 7" id="KW-1277">Toxin-antitoxin system</keyword>
<reference evidence="9 10" key="1">
    <citation type="submission" date="2017-03" db="EMBL/GenBank/DDBJ databases">
        <title>Genomic insights into Mycobacterium simiae human colonization.</title>
        <authorList>
            <person name="Steffani J.L."/>
            <person name="Brunck M.E."/>
            <person name="Cruz E."/>
            <person name="Montiel R."/>
            <person name="Barona F."/>
        </authorList>
    </citation>
    <scope>NUCLEOTIDE SEQUENCE [LARGE SCALE GENOMIC DNA]</scope>
    <source>
        <strain evidence="9 10">MsiGto</strain>
    </source>
</reference>
<proteinExistence type="inferred from homology"/>
<keyword evidence="5 7" id="KW-0378">Hydrolase</keyword>
<comment type="function">
    <text evidence="7">Toxic component of a toxin-antitoxin (TA) system. An RNase.</text>
</comment>
<dbReference type="SUPFAM" id="SSF88723">
    <property type="entry name" value="PIN domain-like"/>
    <property type="match status" value="1"/>
</dbReference>
<gene>
    <name evidence="7" type="primary">vapC</name>
    <name evidence="9" type="ORF">B5M45_16905</name>
</gene>
<evidence type="ECO:0000256" key="6">
    <source>
        <dbReference type="ARBA" id="ARBA00022842"/>
    </source>
</evidence>
<keyword evidence="4 7" id="KW-0479">Metal-binding</keyword>
<accession>A0A1X0Y161</accession>
<dbReference type="Proteomes" id="UP000193040">
    <property type="component" value="Unassembled WGS sequence"/>
</dbReference>
<dbReference type="GO" id="GO:0090729">
    <property type="term" value="F:toxin activity"/>
    <property type="evidence" value="ECO:0007669"/>
    <property type="project" value="UniProtKB-KW"/>
</dbReference>
<dbReference type="GO" id="GO:0004540">
    <property type="term" value="F:RNA nuclease activity"/>
    <property type="evidence" value="ECO:0007669"/>
    <property type="project" value="InterPro"/>
</dbReference>
<dbReference type="GO" id="GO:0000287">
    <property type="term" value="F:magnesium ion binding"/>
    <property type="evidence" value="ECO:0007669"/>
    <property type="project" value="UniProtKB-UniRule"/>
</dbReference>
<dbReference type="CDD" id="cd09874">
    <property type="entry name" value="PIN_MT3492-like"/>
    <property type="match status" value="1"/>
</dbReference>
<comment type="caution">
    <text evidence="9">The sequence shown here is derived from an EMBL/GenBank/DDBJ whole genome shotgun (WGS) entry which is preliminary data.</text>
</comment>
<dbReference type="Gene3D" id="3.40.50.1010">
    <property type="entry name" value="5'-nuclease"/>
    <property type="match status" value="1"/>
</dbReference>
<comment type="cofactor">
    <cofactor evidence="1 7">
        <name>Mg(2+)</name>
        <dbReference type="ChEBI" id="CHEBI:18420"/>
    </cofactor>
</comment>
<dbReference type="InterPro" id="IPR022907">
    <property type="entry name" value="VapC_family"/>
</dbReference>
<keyword evidence="7" id="KW-0800">Toxin</keyword>
<evidence type="ECO:0000256" key="7">
    <source>
        <dbReference type="HAMAP-Rule" id="MF_00265"/>
    </source>
</evidence>
<organism evidence="9 10">
    <name type="scientific">Mycobacterium simiae</name>
    <name type="common">Mycobacterium habana</name>
    <dbReference type="NCBI Taxonomy" id="1784"/>
    <lineage>
        <taxon>Bacteria</taxon>
        <taxon>Bacillati</taxon>
        <taxon>Actinomycetota</taxon>
        <taxon>Actinomycetes</taxon>
        <taxon>Mycobacteriales</taxon>
        <taxon>Mycobacteriaceae</taxon>
        <taxon>Mycobacterium</taxon>
        <taxon>Mycobacterium simiae complex</taxon>
    </lineage>
</organism>
<dbReference type="AlphaFoldDB" id="A0A1X0Y161"/>
<evidence type="ECO:0000313" key="10">
    <source>
        <dbReference type="Proteomes" id="UP000193040"/>
    </source>
</evidence>
<evidence type="ECO:0000256" key="1">
    <source>
        <dbReference type="ARBA" id="ARBA00001946"/>
    </source>
</evidence>
<dbReference type="InterPro" id="IPR029060">
    <property type="entry name" value="PIN-like_dom_sf"/>
</dbReference>
<dbReference type="Pfam" id="PF01850">
    <property type="entry name" value="PIN"/>
    <property type="match status" value="1"/>
</dbReference>
<feature type="binding site" evidence="7">
    <location>
        <position position="92"/>
    </location>
    <ligand>
        <name>Mg(2+)</name>
        <dbReference type="ChEBI" id="CHEBI:18420"/>
    </ligand>
</feature>
<dbReference type="GO" id="GO:0016787">
    <property type="term" value="F:hydrolase activity"/>
    <property type="evidence" value="ECO:0007669"/>
    <property type="project" value="UniProtKB-KW"/>
</dbReference>
<name>A0A1X0Y161_MYCSI</name>
<dbReference type="EMBL" id="MZZM01000022">
    <property type="protein sequence ID" value="ORJ58828.1"/>
    <property type="molecule type" value="Genomic_DNA"/>
</dbReference>
<evidence type="ECO:0000256" key="3">
    <source>
        <dbReference type="ARBA" id="ARBA00022722"/>
    </source>
</evidence>
<evidence type="ECO:0000256" key="4">
    <source>
        <dbReference type="ARBA" id="ARBA00022723"/>
    </source>
</evidence>
<keyword evidence="10" id="KW-1185">Reference proteome</keyword>